<evidence type="ECO:0000256" key="3">
    <source>
        <dbReference type="ARBA" id="ARBA00022692"/>
    </source>
</evidence>
<dbReference type="SUPFAM" id="SSF56935">
    <property type="entry name" value="Porins"/>
    <property type="match status" value="1"/>
</dbReference>
<dbReference type="SUPFAM" id="SSF49464">
    <property type="entry name" value="Carboxypeptidase regulatory domain-like"/>
    <property type="match status" value="1"/>
</dbReference>
<evidence type="ECO:0000259" key="10">
    <source>
        <dbReference type="Pfam" id="PF07715"/>
    </source>
</evidence>
<protein>
    <submittedName>
        <fullName evidence="11">Vitamin B12 transporter BtuB</fullName>
    </submittedName>
</protein>
<keyword evidence="7" id="KW-0675">Receptor</keyword>
<dbReference type="AlphaFoldDB" id="A0A1J5SZY5"/>
<organism evidence="11">
    <name type="scientific">mine drainage metagenome</name>
    <dbReference type="NCBI Taxonomy" id="410659"/>
    <lineage>
        <taxon>unclassified sequences</taxon>
        <taxon>metagenomes</taxon>
        <taxon>ecological metagenomes</taxon>
    </lineage>
</organism>
<dbReference type="GO" id="GO:0009279">
    <property type="term" value="C:cell outer membrane"/>
    <property type="evidence" value="ECO:0007669"/>
    <property type="project" value="UniProtKB-SubCell"/>
</dbReference>
<dbReference type="InterPro" id="IPR039426">
    <property type="entry name" value="TonB-dep_rcpt-like"/>
</dbReference>
<dbReference type="InterPro" id="IPR012910">
    <property type="entry name" value="Plug_dom"/>
</dbReference>
<accession>A0A1J5SZY5</accession>
<dbReference type="GO" id="GO:0015344">
    <property type="term" value="F:siderophore uptake transmembrane transporter activity"/>
    <property type="evidence" value="ECO:0007669"/>
    <property type="project" value="TreeGrafter"/>
</dbReference>
<dbReference type="InterPro" id="IPR036942">
    <property type="entry name" value="Beta-barrel_TonB_sf"/>
</dbReference>
<evidence type="ECO:0000256" key="7">
    <source>
        <dbReference type="ARBA" id="ARBA00023170"/>
    </source>
</evidence>
<keyword evidence="3" id="KW-0812">Transmembrane</keyword>
<gene>
    <name evidence="11" type="primary">btuB_4</name>
    <name evidence="11" type="ORF">GALL_46060</name>
</gene>
<dbReference type="Pfam" id="PF07715">
    <property type="entry name" value="Plug"/>
    <property type="match status" value="1"/>
</dbReference>
<comment type="caution">
    <text evidence="11">The sequence shown here is derived from an EMBL/GenBank/DDBJ whole genome shotgun (WGS) entry which is preliminary data.</text>
</comment>
<dbReference type="GO" id="GO:0044718">
    <property type="term" value="P:siderophore transmembrane transport"/>
    <property type="evidence" value="ECO:0007669"/>
    <property type="project" value="TreeGrafter"/>
</dbReference>
<evidence type="ECO:0000256" key="5">
    <source>
        <dbReference type="ARBA" id="ARBA00023077"/>
    </source>
</evidence>
<dbReference type="InterPro" id="IPR000531">
    <property type="entry name" value="Beta-barrel_TonB"/>
</dbReference>
<dbReference type="Gene3D" id="2.40.170.20">
    <property type="entry name" value="TonB-dependent receptor, beta-barrel domain"/>
    <property type="match status" value="1"/>
</dbReference>
<dbReference type="PANTHER" id="PTHR30069">
    <property type="entry name" value="TONB-DEPENDENT OUTER MEMBRANE RECEPTOR"/>
    <property type="match status" value="1"/>
</dbReference>
<dbReference type="PANTHER" id="PTHR30069:SF29">
    <property type="entry name" value="HEMOGLOBIN AND HEMOGLOBIN-HAPTOGLOBIN-BINDING PROTEIN 1-RELATED"/>
    <property type="match status" value="1"/>
</dbReference>
<sequence length="918" mass="101501">MISGKIQDTSNTQPLSGAIIKIKGANGGTIAKEDGSFELKIFQKLPVTIIVSSLGYKSHEFIISDNNTAKLSLSLYSQNQYAGQVVVTASRVSESILQSPVTIEKLDLRTIKESPAPSFFDALENLKGVQVTTLSIGYKVPNTRGFTGTTNSRFLQMVDGVDNISPGIGAPVANAVGPTELDIESVELIPGAASAVYGLNAINGISNLKTKNPFRYQGLSVYVKQGVNHVDGKDLSPSLYSEYAIRFAKAINKNLAFKINASLLSGKDWVANDTNDQYYAAGNKTNTSLGIGVANNPGADLINRYGDEYNSDMKTLTLHGKTYDVSRTGYLEKDLSDYSVKNSKVDVSLYYKFSSSLNASYTYRIGTVSNNYQRGNRIRLDGEQIQQHAFEIKNNEFFIKAYYTQENTGNNSFNFRPLAENIDMAFKKSPQWWTDYSNAFNTAFVANGGDIAASHAAARASADNERYLPGTAAFDSVRNKIIHTNNWDTVGAQVLLKSAFYHIEGQYDFSKFTKSIQLLVGGNYRKYIVTPDGNEYINPAVLVDLSRASDNFFYYSYGGFIQASKKLFDDKLKLTASLRVDKTEYFDAKINPRIAAVYSPSDLNNFRVSYQNGYRFPTLFEGFAFVNNGGVRRLGGLSAIAGPLNVFENSYLNSSVTAFKNAVNADISNGINKNVAIANEKGILVKSTYTYIQPEHLNSFEVGYKGIVLNNKLFIDADYYFNVYDNFIGQLDVTQPIRGTIGQSGGSSDSTAYFAYSGSTSVKKFKMWTNSKSKTSNQGFDIGLNYNFYKKFTFGTNISYAALVQVNNSDAFTPAFNTPKWISNISFGNREIIKNTGFNIVWHWQDAFYWNSPLANGTVNAYSTFDAQVTRRLPELSTTIKIGGTNLLNTYHTQYIGGPSVGGFYYVTIIFDNNFKLK</sequence>
<name>A0A1J5SZY5_9ZZZZ</name>
<dbReference type="Gene3D" id="2.60.40.1120">
    <property type="entry name" value="Carboxypeptidase-like, regulatory domain"/>
    <property type="match status" value="1"/>
</dbReference>
<dbReference type="InterPro" id="IPR008969">
    <property type="entry name" value="CarboxyPept-like_regulatory"/>
</dbReference>
<comment type="subcellular location">
    <subcellularLocation>
        <location evidence="1">Cell outer membrane</location>
        <topology evidence="1">Multi-pass membrane protein</topology>
    </subcellularLocation>
</comment>
<dbReference type="EMBL" id="MLJW01000012">
    <property type="protein sequence ID" value="OIR14145.1"/>
    <property type="molecule type" value="Genomic_DNA"/>
</dbReference>
<evidence type="ECO:0000256" key="2">
    <source>
        <dbReference type="ARBA" id="ARBA00022448"/>
    </source>
</evidence>
<evidence type="ECO:0000313" key="11">
    <source>
        <dbReference type="EMBL" id="OIR14145.1"/>
    </source>
</evidence>
<keyword evidence="4" id="KW-0732">Signal</keyword>
<dbReference type="Pfam" id="PF00593">
    <property type="entry name" value="TonB_dep_Rec_b-barrel"/>
    <property type="match status" value="1"/>
</dbReference>
<keyword evidence="8" id="KW-0998">Cell outer membrane</keyword>
<reference evidence="11" key="1">
    <citation type="submission" date="2016-10" db="EMBL/GenBank/DDBJ databases">
        <title>Sequence of Gallionella enrichment culture.</title>
        <authorList>
            <person name="Poehlein A."/>
            <person name="Muehling M."/>
            <person name="Daniel R."/>
        </authorList>
    </citation>
    <scope>NUCLEOTIDE SEQUENCE</scope>
</reference>
<evidence type="ECO:0000256" key="4">
    <source>
        <dbReference type="ARBA" id="ARBA00022729"/>
    </source>
</evidence>
<feature type="domain" description="TonB-dependent receptor plug" evidence="10">
    <location>
        <begin position="98"/>
        <end position="205"/>
    </location>
</feature>
<dbReference type="InterPro" id="IPR037066">
    <property type="entry name" value="Plug_dom_sf"/>
</dbReference>
<evidence type="ECO:0000256" key="1">
    <source>
        <dbReference type="ARBA" id="ARBA00004571"/>
    </source>
</evidence>
<evidence type="ECO:0000256" key="8">
    <source>
        <dbReference type="ARBA" id="ARBA00023237"/>
    </source>
</evidence>
<keyword evidence="2" id="KW-0813">Transport</keyword>
<evidence type="ECO:0000259" key="9">
    <source>
        <dbReference type="Pfam" id="PF00593"/>
    </source>
</evidence>
<feature type="domain" description="TonB-dependent receptor-like beta-barrel" evidence="9">
    <location>
        <begin position="402"/>
        <end position="887"/>
    </location>
</feature>
<evidence type="ECO:0000256" key="6">
    <source>
        <dbReference type="ARBA" id="ARBA00023136"/>
    </source>
</evidence>
<keyword evidence="6" id="KW-0472">Membrane</keyword>
<dbReference type="Pfam" id="PF13715">
    <property type="entry name" value="CarbopepD_reg_2"/>
    <property type="match status" value="1"/>
</dbReference>
<proteinExistence type="predicted"/>
<dbReference type="Gene3D" id="2.170.130.10">
    <property type="entry name" value="TonB-dependent receptor, plug domain"/>
    <property type="match status" value="1"/>
</dbReference>
<keyword evidence="5" id="KW-0798">TonB box</keyword>